<dbReference type="KEGG" id="ccp:CHC_T00001457001"/>
<evidence type="ECO:0000313" key="1">
    <source>
        <dbReference type="EMBL" id="CDF32846.1"/>
    </source>
</evidence>
<gene>
    <name evidence="1" type="ORF">CHC_T00001457001</name>
</gene>
<sequence>MHSQYFDFSLTSVCALKFHSKGYLHQPNVTWSVNLDVVAGKNYMRGGLWSEVCTG</sequence>
<dbReference type="Proteomes" id="UP000012073">
    <property type="component" value="Unassembled WGS sequence"/>
</dbReference>
<dbReference type="EMBL" id="HG001592">
    <property type="protein sequence ID" value="CDF32846.1"/>
    <property type="molecule type" value="Genomic_DNA"/>
</dbReference>
<reference evidence="2" key="1">
    <citation type="journal article" date="2013" name="Proc. Natl. Acad. Sci. U.S.A.">
        <title>Genome structure and metabolic features in the red seaweed Chondrus crispus shed light on evolution of the Archaeplastida.</title>
        <authorList>
            <person name="Collen J."/>
            <person name="Porcel B."/>
            <person name="Carre W."/>
            <person name="Ball S.G."/>
            <person name="Chaparro C."/>
            <person name="Tonon T."/>
            <person name="Barbeyron T."/>
            <person name="Michel G."/>
            <person name="Noel B."/>
            <person name="Valentin K."/>
            <person name="Elias M."/>
            <person name="Artiguenave F."/>
            <person name="Arun A."/>
            <person name="Aury J.M."/>
            <person name="Barbosa-Neto J.F."/>
            <person name="Bothwell J.H."/>
            <person name="Bouget F.Y."/>
            <person name="Brillet L."/>
            <person name="Cabello-Hurtado F."/>
            <person name="Capella-Gutierrez S."/>
            <person name="Charrier B."/>
            <person name="Cladiere L."/>
            <person name="Cock J.M."/>
            <person name="Coelho S.M."/>
            <person name="Colleoni C."/>
            <person name="Czjzek M."/>
            <person name="Da Silva C."/>
            <person name="Delage L."/>
            <person name="Denoeud F."/>
            <person name="Deschamps P."/>
            <person name="Dittami S.M."/>
            <person name="Gabaldon T."/>
            <person name="Gachon C.M."/>
            <person name="Groisillier A."/>
            <person name="Herve C."/>
            <person name="Jabbari K."/>
            <person name="Katinka M."/>
            <person name="Kloareg B."/>
            <person name="Kowalczyk N."/>
            <person name="Labadie K."/>
            <person name="Leblanc C."/>
            <person name="Lopez P.J."/>
            <person name="McLachlan D.H."/>
            <person name="Meslet-Cladiere L."/>
            <person name="Moustafa A."/>
            <person name="Nehr Z."/>
            <person name="Nyvall Collen P."/>
            <person name="Panaud O."/>
            <person name="Partensky F."/>
            <person name="Poulain J."/>
            <person name="Rensing S.A."/>
            <person name="Rousvoal S."/>
            <person name="Samson G."/>
            <person name="Symeonidi A."/>
            <person name="Weissenbach J."/>
            <person name="Zambounis A."/>
            <person name="Wincker P."/>
            <person name="Boyen C."/>
        </authorList>
    </citation>
    <scope>NUCLEOTIDE SEQUENCE [LARGE SCALE GENOMIC DNA]</scope>
    <source>
        <strain evidence="2">cv. Stackhouse</strain>
    </source>
</reference>
<name>R7Q630_CHOCR</name>
<accession>R7Q630</accession>
<dbReference type="Gramene" id="CDF32846">
    <property type="protein sequence ID" value="CDF32846"/>
    <property type="gene ID" value="CHC_T00001457001"/>
</dbReference>
<proteinExistence type="predicted"/>
<dbReference type="GeneID" id="17320360"/>
<keyword evidence="2" id="KW-1185">Reference proteome</keyword>
<protein>
    <submittedName>
        <fullName evidence="1">Uncharacterized protein</fullName>
    </submittedName>
</protein>
<evidence type="ECO:0000313" key="2">
    <source>
        <dbReference type="Proteomes" id="UP000012073"/>
    </source>
</evidence>
<dbReference type="AlphaFoldDB" id="R7Q630"/>
<organism evidence="1 2">
    <name type="scientific">Chondrus crispus</name>
    <name type="common">Carrageen Irish moss</name>
    <name type="synonym">Polymorpha crispa</name>
    <dbReference type="NCBI Taxonomy" id="2769"/>
    <lineage>
        <taxon>Eukaryota</taxon>
        <taxon>Rhodophyta</taxon>
        <taxon>Florideophyceae</taxon>
        <taxon>Rhodymeniophycidae</taxon>
        <taxon>Gigartinales</taxon>
        <taxon>Gigartinaceae</taxon>
        <taxon>Chondrus</taxon>
    </lineage>
</organism>
<dbReference type="RefSeq" id="XP_005712647.1">
    <property type="nucleotide sequence ID" value="XM_005712590.1"/>
</dbReference>